<sequence length="456" mass="49850">MSLATATTLFEEADRDERAGRLDDALSRYERGIAILLDLIKVTPNPVTLRKHAEHFLSRAEAGRKKQRPRQVPVSRGESFPAPTRSKSKPSMPAKSPASSIAKRPAARPRGNGTPARSTQSSSGDDLRALIESEIIDTAPSVSVHDIIGLEQIKRALYEAIILPRLTPAMFTGLRAPPKAILLFGPPGNGKTLIGTRAALMWRISATESPDPLPPVAKAVAAEGKATFFSVSASTLTSKYVGQGEKLVRTLFEVAHEKQPSIVFIDEVDSILSSRGGSSEHEASRRLKTEFLVRFDGVSSNPNDQLLIIAATNLPGELDEAVLRRFARKFYIPQPEPAARRNLITSLLTRHNHRHTMTEAELTELVRLTEGFSGSDLTELCKEAAMWPIREMGDQITRSRASVPAITFQHFQRSLQAIKPSTSKESLEEFERWNQAHGSSIVGLDGVGASSQCVIS</sequence>
<evidence type="ECO:0000256" key="2">
    <source>
        <dbReference type="ARBA" id="ARBA00022741"/>
    </source>
</evidence>
<dbReference type="PANTHER" id="PTHR23074">
    <property type="entry name" value="AAA DOMAIN-CONTAINING"/>
    <property type="match status" value="1"/>
</dbReference>
<keyword evidence="11" id="KW-1185">Reference proteome</keyword>
<organism evidence="10 11">
    <name type="scientific">Plasmodiophora brassicae</name>
    <name type="common">Clubroot disease agent</name>
    <dbReference type="NCBI Taxonomy" id="37360"/>
    <lineage>
        <taxon>Eukaryota</taxon>
        <taxon>Sar</taxon>
        <taxon>Rhizaria</taxon>
        <taxon>Endomyxa</taxon>
        <taxon>Phytomyxea</taxon>
        <taxon>Plasmodiophorida</taxon>
        <taxon>Plasmodiophoridae</taxon>
        <taxon>Plasmodiophora</taxon>
    </lineage>
</organism>
<dbReference type="Gene3D" id="3.40.50.300">
    <property type="entry name" value="P-loop containing nucleotide triphosphate hydrolases"/>
    <property type="match status" value="1"/>
</dbReference>
<dbReference type="InterPro" id="IPR036181">
    <property type="entry name" value="MIT_dom_sf"/>
</dbReference>
<dbReference type="SUPFAM" id="SSF52540">
    <property type="entry name" value="P-loop containing nucleoside triphosphate hydrolases"/>
    <property type="match status" value="1"/>
</dbReference>
<dbReference type="OMA" id="CEPAVIF"/>
<keyword evidence="1" id="KW-0493">Microtubule</keyword>
<dbReference type="InterPro" id="IPR027417">
    <property type="entry name" value="P-loop_NTPase"/>
</dbReference>
<evidence type="ECO:0000259" key="9">
    <source>
        <dbReference type="SMART" id="SM00382"/>
    </source>
</evidence>
<dbReference type="InterPro" id="IPR003960">
    <property type="entry name" value="ATPase_AAA_CS"/>
</dbReference>
<dbReference type="SUPFAM" id="SSF116846">
    <property type="entry name" value="MIT domain"/>
    <property type="match status" value="1"/>
</dbReference>
<dbReference type="PANTHER" id="PTHR23074:SF86">
    <property type="entry name" value="SPASTIN"/>
    <property type="match status" value="1"/>
</dbReference>
<feature type="compositionally biased region" description="Polar residues" evidence="8">
    <location>
        <begin position="115"/>
        <end position="124"/>
    </location>
</feature>
<dbReference type="EC" id="5.6.1.1" evidence="6"/>
<dbReference type="InterPro" id="IPR050304">
    <property type="entry name" value="MT-severing_AAA_ATPase"/>
</dbReference>
<dbReference type="Proteomes" id="UP000039324">
    <property type="component" value="Unassembled WGS sequence"/>
</dbReference>
<dbReference type="InterPro" id="IPR003959">
    <property type="entry name" value="ATPase_AAA_core"/>
</dbReference>
<dbReference type="GO" id="GO:0005524">
    <property type="term" value="F:ATP binding"/>
    <property type="evidence" value="ECO:0007669"/>
    <property type="project" value="UniProtKB-KW"/>
</dbReference>
<dbReference type="PROSITE" id="PS00674">
    <property type="entry name" value="AAA"/>
    <property type="match status" value="1"/>
</dbReference>
<evidence type="ECO:0000256" key="4">
    <source>
        <dbReference type="ARBA" id="ARBA00023235"/>
    </source>
</evidence>
<dbReference type="Gene3D" id="1.20.58.80">
    <property type="entry name" value="Phosphotransferase system, lactose/cellobiose-type IIA subunit"/>
    <property type="match status" value="1"/>
</dbReference>
<feature type="region of interest" description="Disordered" evidence="8">
    <location>
        <begin position="58"/>
        <end position="125"/>
    </location>
</feature>
<reference evidence="10 11" key="1">
    <citation type="submission" date="2015-02" db="EMBL/GenBank/DDBJ databases">
        <authorList>
            <person name="Chooi Y.-H."/>
        </authorList>
    </citation>
    <scope>NUCLEOTIDE SEQUENCE [LARGE SCALE GENOMIC DNA]</scope>
    <source>
        <strain evidence="10">E3</strain>
    </source>
</reference>
<evidence type="ECO:0000256" key="1">
    <source>
        <dbReference type="ARBA" id="ARBA00022701"/>
    </source>
</evidence>
<gene>
    <name evidence="10" type="ORF">PBRA_004520</name>
</gene>
<accession>A0A0G4IL40</accession>
<dbReference type="Gene3D" id="1.10.8.60">
    <property type="match status" value="1"/>
</dbReference>
<dbReference type="GO" id="GO:0016887">
    <property type="term" value="F:ATP hydrolysis activity"/>
    <property type="evidence" value="ECO:0007669"/>
    <property type="project" value="InterPro"/>
</dbReference>
<dbReference type="OrthoDB" id="10251136at2759"/>
<name>A0A0G4IL40_PLABS</name>
<dbReference type="InterPro" id="IPR003593">
    <property type="entry name" value="AAA+_ATPase"/>
</dbReference>
<evidence type="ECO:0000256" key="5">
    <source>
        <dbReference type="ARBA" id="ARBA00036378"/>
    </source>
</evidence>
<dbReference type="InterPro" id="IPR041569">
    <property type="entry name" value="AAA_lid_3"/>
</dbReference>
<dbReference type="EMBL" id="CDSF01000035">
    <property type="protein sequence ID" value="CEO95807.1"/>
    <property type="molecule type" value="Genomic_DNA"/>
</dbReference>
<evidence type="ECO:0000256" key="7">
    <source>
        <dbReference type="RuleBase" id="RU003651"/>
    </source>
</evidence>
<keyword evidence="4" id="KW-0413">Isomerase</keyword>
<dbReference type="SMART" id="SM00382">
    <property type="entry name" value="AAA"/>
    <property type="match status" value="1"/>
</dbReference>
<proteinExistence type="inferred from homology"/>
<feature type="domain" description="AAA+ ATPase" evidence="9">
    <location>
        <begin position="177"/>
        <end position="336"/>
    </location>
</feature>
<dbReference type="STRING" id="37360.A0A0G4IL40"/>
<keyword evidence="2 7" id="KW-0547">Nucleotide-binding</keyword>
<protein>
    <recommendedName>
        <fullName evidence="6">microtubule-severing ATPase</fullName>
        <ecNumber evidence="6">5.6.1.1</ecNumber>
    </recommendedName>
</protein>
<evidence type="ECO:0000313" key="11">
    <source>
        <dbReference type="Proteomes" id="UP000039324"/>
    </source>
</evidence>
<evidence type="ECO:0000256" key="6">
    <source>
        <dbReference type="ARBA" id="ARBA00038871"/>
    </source>
</evidence>
<dbReference type="AlphaFoldDB" id="A0A0G4IL40"/>
<dbReference type="FunFam" id="1.10.8.60:FF:000022">
    <property type="entry name" value="Fidgetin like 1"/>
    <property type="match status" value="1"/>
</dbReference>
<feature type="compositionally biased region" description="Low complexity" evidence="8">
    <location>
        <begin position="89"/>
        <end position="110"/>
    </location>
</feature>
<comment type="catalytic activity">
    <reaction evidence="5">
        <text>n ATP + n H2O + a microtubule = n ADP + n phosphate + (n+1) alpha/beta tubulin heterodimers.</text>
        <dbReference type="EC" id="5.6.1.1"/>
    </reaction>
</comment>
<comment type="similarity">
    <text evidence="7">Belongs to the AAA ATPase family.</text>
</comment>
<keyword evidence="3 7" id="KW-0067">ATP-binding</keyword>
<evidence type="ECO:0000313" key="10">
    <source>
        <dbReference type="EMBL" id="CEO95807.1"/>
    </source>
</evidence>
<dbReference type="Pfam" id="PF00004">
    <property type="entry name" value="AAA"/>
    <property type="match status" value="1"/>
</dbReference>
<dbReference type="Pfam" id="PF17862">
    <property type="entry name" value="AAA_lid_3"/>
    <property type="match status" value="1"/>
</dbReference>
<evidence type="ECO:0000256" key="8">
    <source>
        <dbReference type="SAM" id="MobiDB-lite"/>
    </source>
</evidence>
<evidence type="ECO:0000256" key="3">
    <source>
        <dbReference type="ARBA" id="ARBA00022840"/>
    </source>
</evidence>